<accession>A0AAW2CWC3</accession>
<evidence type="ECO:0000313" key="2">
    <source>
        <dbReference type="Proteomes" id="UP001459277"/>
    </source>
</evidence>
<evidence type="ECO:0000313" key="1">
    <source>
        <dbReference type="EMBL" id="KAL0002583.1"/>
    </source>
</evidence>
<name>A0AAW2CWC3_9ROSI</name>
<dbReference type="AlphaFoldDB" id="A0AAW2CWC3"/>
<proteinExistence type="predicted"/>
<keyword evidence="2" id="KW-1185">Reference proteome</keyword>
<sequence>MVDLVMQRQLLLLERCWLFDSITQVEGLEQGLGKGIHVDLNKEVEKKCFRNHTKIWAIVNSLRNNEVKLILNDDDDSTSQPS</sequence>
<gene>
    <name evidence="1" type="ORF">SO802_016364</name>
</gene>
<dbReference type="Proteomes" id="UP001459277">
    <property type="component" value="Unassembled WGS sequence"/>
</dbReference>
<organism evidence="1 2">
    <name type="scientific">Lithocarpus litseifolius</name>
    <dbReference type="NCBI Taxonomy" id="425828"/>
    <lineage>
        <taxon>Eukaryota</taxon>
        <taxon>Viridiplantae</taxon>
        <taxon>Streptophyta</taxon>
        <taxon>Embryophyta</taxon>
        <taxon>Tracheophyta</taxon>
        <taxon>Spermatophyta</taxon>
        <taxon>Magnoliopsida</taxon>
        <taxon>eudicotyledons</taxon>
        <taxon>Gunneridae</taxon>
        <taxon>Pentapetalae</taxon>
        <taxon>rosids</taxon>
        <taxon>fabids</taxon>
        <taxon>Fagales</taxon>
        <taxon>Fagaceae</taxon>
        <taxon>Lithocarpus</taxon>
    </lineage>
</organism>
<dbReference type="EMBL" id="JAZDWU010000005">
    <property type="protein sequence ID" value="KAL0002583.1"/>
    <property type="molecule type" value="Genomic_DNA"/>
</dbReference>
<comment type="caution">
    <text evidence="1">The sequence shown here is derived from an EMBL/GenBank/DDBJ whole genome shotgun (WGS) entry which is preliminary data.</text>
</comment>
<protein>
    <submittedName>
        <fullName evidence="1">Uncharacterized protein</fullName>
    </submittedName>
</protein>
<reference evidence="1 2" key="1">
    <citation type="submission" date="2024-01" db="EMBL/GenBank/DDBJ databases">
        <title>A telomere-to-telomere, gap-free genome of sweet tea (Lithocarpus litseifolius).</title>
        <authorList>
            <person name="Zhou J."/>
        </authorList>
    </citation>
    <scope>NUCLEOTIDE SEQUENCE [LARGE SCALE GENOMIC DNA]</scope>
    <source>
        <strain evidence="1">Zhou-2022a</strain>
        <tissue evidence="1">Leaf</tissue>
    </source>
</reference>